<reference evidence="1" key="1">
    <citation type="journal article" date="2020" name="Stud. Mycol.">
        <title>101 Dothideomycetes genomes: a test case for predicting lifestyles and emergence of pathogens.</title>
        <authorList>
            <person name="Haridas S."/>
            <person name="Albert R."/>
            <person name="Binder M."/>
            <person name="Bloem J."/>
            <person name="Labutti K."/>
            <person name="Salamov A."/>
            <person name="Andreopoulos B."/>
            <person name="Baker S."/>
            <person name="Barry K."/>
            <person name="Bills G."/>
            <person name="Bluhm B."/>
            <person name="Cannon C."/>
            <person name="Castanera R."/>
            <person name="Culley D."/>
            <person name="Daum C."/>
            <person name="Ezra D."/>
            <person name="Gonzalez J."/>
            <person name="Henrissat B."/>
            <person name="Kuo A."/>
            <person name="Liang C."/>
            <person name="Lipzen A."/>
            <person name="Lutzoni F."/>
            <person name="Magnuson J."/>
            <person name="Mondo S."/>
            <person name="Nolan M."/>
            <person name="Ohm R."/>
            <person name="Pangilinan J."/>
            <person name="Park H.-J."/>
            <person name="Ramirez L."/>
            <person name="Alfaro M."/>
            <person name="Sun H."/>
            <person name="Tritt A."/>
            <person name="Yoshinaga Y."/>
            <person name="Zwiers L.-H."/>
            <person name="Turgeon B."/>
            <person name="Goodwin S."/>
            <person name="Spatafora J."/>
            <person name="Crous P."/>
            <person name="Grigoriev I."/>
        </authorList>
    </citation>
    <scope>NUCLEOTIDE SEQUENCE</scope>
    <source>
        <strain evidence="1">CBS 525.71</strain>
    </source>
</reference>
<keyword evidence="2" id="KW-1185">Reference proteome</keyword>
<dbReference type="EMBL" id="MU006714">
    <property type="protein sequence ID" value="KAF2628088.1"/>
    <property type="molecule type" value="Genomic_DNA"/>
</dbReference>
<organism evidence="1 2">
    <name type="scientific">Macroventuria anomochaeta</name>
    <dbReference type="NCBI Taxonomy" id="301207"/>
    <lineage>
        <taxon>Eukaryota</taxon>
        <taxon>Fungi</taxon>
        <taxon>Dikarya</taxon>
        <taxon>Ascomycota</taxon>
        <taxon>Pezizomycotina</taxon>
        <taxon>Dothideomycetes</taxon>
        <taxon>Pleosporomycetidae</taxon>
        <taxon>Pleosporales</taxon>
        <taxon>Pleosporineae</taxon>
        <taxon>Didymellaceae</taxon>
        <taxon>Macroventuria</taxon>
    </lineage>
</organism>
<gene>
    <name evidence="1" type="ORF">BU25DRAFT_467405</name>
</gene>
<protein>
    <submittedName>
        <fullName evidence="1">Uncharacterized protein</fullName>
    </submittedName>
</protein>
<name>A0ACB6S3Z9_9PLEO</name>
<comment type="caution">
    <text evidence="1">The sequence shown here is derived from an EMBL/GenBank/DDBJ whole genome shotgun (WGS) entry which is preliminary data.</text>
</comment>
<evidence type="ECO:0000313" key="2">
    <source>
        <dbReference type="Proteomes" id="UP000799754"/>
    </source>
</evidence>
<sequence>MSNVEYRTTGATLRTPLSIGYLLARVLPAIAFTLDMYRRNGEPFGINEALLASALAAMVFPLLSCQPLTIIGVTGLIALFNYTIYDIIEMYDPSIYPAFTAWVGIWAAIFHCIVSFGNYCDYRAYVTNFSSKWFGIYVGVIYCVSDFESGYLSIVIAMLFFVSVYGLGKIGDSSVWKPWTSGPLLTVLSTMPAAVFAGVFFVVGWGSIKSNGILAKFWYLNSEKRFVDPKNPLNAVPRRTIWQYIDLQALGVACTVAISQTIAAIGFPILIIALISLRTFLMLKWFTEHDYSALDALTASELRVMLNKAMVTI</sequence>
<accession>A0ACB6S3Z9</accession>
<proteinExistence type="predicted"/>
<dbReference type="Proteomes" id="UP000799754">
    <property type="component" value="Unassembled WGS sequence"/>
</dbReference>
<evidence type="ECO:0000313" key="1">
    <source>
        <dbReference type="EMBL" id="KAF2628088.1"/>
    </source>
</evidence>